<organism evidence="1 2">
    <name type="scientific">Bradyrhizobium retamae</name>
    <dbReference type="NCBI Taxonomy" id="1300035"/>
    <lineage>
        <taxon>Bacteria</taxon>
        <taxon>Pseudomonadati</taxon>
        <taxon>Pseudomonadota</taxon>
        <taxon>Alphaproteobacteria</taxon>
        <taxon>Hyphomicrobiales</taxon>
        <taxon>Nitrobacteraceae</taxon>
        <taxon>Bradyrhizobium</taxon>
    </lineage>
</organism>
<dbReference type="EMBL" id="LLYA01000079">
    <property type="protein sequence ID" value="KRR28627.1"/>
    <property type="molecule type" value="Genomic_DNA"/>
</dbReference>
<dbReference type="OrthoDB" id="8953110at2"/>
<evidence type="ECO:0000313" key="1">
    <source>
        <dbReference type="EMBL" id="KRR28627.1"/>
    </source>
</evidence>
<sequence length="365" mass="39816">MQSTDFVVARNDLQQCKTIETPLPDAAALPDETLLVKVTRFAFTANNITYAVLGDRLKYWQLFPAPEGFGNVPVWGFGEVIASKHSGIAVGEILFGYFPMSTHLVIEAADVSKRALRDAAAHRQGVAPVYNAYARVSGDPAFADRQGAYQALLRPLFMLSFLVDDFLAENEFYGAKSVMLSSASSKTAYGLAHLLHARGNGIKSIGLTSPGNTSFVKSLGCYDEVVTYENVSSLPTNSAVAYVDMTGNTPLRATLHRHFGEQMKYSGIVGLTHRRSSPDELAQALPGAKPQFFFAPDQIRKRAKEWGPGGVDIRFGAAWSGFVPNLERWMKVIENHGPAAVQRTYLDTLNGRVPPDQGLILSLSE</sequence>
<dbReference type="Pfam" id="PF11017">
    <property type="entry name" value="DUF2855"/>
    <property type="match status" value="1"/>
</dbReference>
<gene>
    <name evidence="1" type="ORF">CQ13_20380</name>
</gene>
<proteinExistence type="predicted"/>
<protein>
    <recommendedName>
        <fullName evidence="3">DUF2855 domain-containing protein</fullName>
    </recommendedName>
</protein>
<reference evidence="1 2" key="1">
    <citation type="submission" date="2014-03" db="EMBL/GenBank/DDBJ databases">
        <title>Bradyrhizobium valentinum sp. nov., isolated from effective nodules of Lupinus mariae-josephae, a lupine endemic of basic-lime soils in Eastern Spain.</title>
        <authorList>
            <person name="Duran D."/>
            <person name="Rey L."/>
            <person name="Navarro A."/>
            <person name="Busquets A."/>
            <person name="Imperial J."/>
            <person name="Ruiz-Argueso T."/>
        </authorList>
    </citation>
    <scope>NUCLEOTIDE SEQUENCE [LARGE SCALE GENOMIC DNA]</scope>
    <source>
        <strain evidence="1 2">Ro19</strain>
    </source>
</reference>
<dbReference type="InterPro" id="IPR021276">
    <property type="entry name" value="DUF2855"/>
</dbReference>
<evidence type="ECO:0000313" key="2">
    <source>
        <dbReference type="Proteomes" id="UP000052023"/>
    </source>
</evidence>
<dbReference type="Proteomes" id="UP000052023">
    <property type="component" value="Unassembled WGS sequence"/>
</dbReference>
<name>A0A0R3NFC9_9BRAD</name>
<accession>A0A0R3NFC9</accession>
<dbReference type="Gene3D" id="3.90.180.10">
    <property type="entry name" value="Medium-chain alcohol dehydrogenases, catalytic domain"/>
    <property type="match status" value="1"/>
</dbReference>
<keyword evidence="2" id="KW-1185">Reference proteome</keyword>
<dbReference type="AlphaFoldDB" id="A0A0R3NFC9"/>
<evidence type="ECO:0008006" key="3">
    <source>
        <dbReference type="Google" id="ProtNLM"/>
    </source>
</evidence>
<comment type="caution">
    <text evidence="1">The sequence shown here is derived from an EMBL/GenBank/DDBJ whole genome shotgun (WGS) entry which is preliminary data.</text>
</comment>
<dbReference type="RefSeq" id="WP_057842838.1">
    <property type="nucleotide sequence ID" value="NZ_LLYA01000079.1"/>
</dbReference>